<accession>A0A6L2L1S2</accession>
<dbReference type="CDD" id="cd09272">
    <property type="entry name" value="RNase_HI_RT_Ty1"/>
    <property type="match status" value="1"/>
</dbReference>
<dbReference type="GO" id="GO:0008270">
    <property type="term" value="F:zinc ion binding"/>
    <property type="evidence" value="ECO:0007669"/>
    <property type="project" value="InterPro"/>
</dbReference>
<dbReference type="GO" id="GO:0006508">
    <property type="term" value="P:proteolysis"/>
    <property type="evidence" value="ECO:0007669"/>
    <property type="project" value="UniProtKB-KW"/>
</dbReference>
<name>A0A6L2L1S2_TANCI</name>
<dbReference type="InterPro" id="IPR025724">
    <property type="entry name" value="GAG-pre-integrase_dom"/>
</dbReference>
<keyword evidence="3" id="KW-0378">Hydrolase</keyword>
<dbReference type="InterPro" id="IPR013103">
    <property type="entry name" value="RVT_2"/>
</dbReference>
<dbReference type="InterPro" id="IPR039537">
    <property type="entry name" value="Retrotran_Ty1/copia-like"/>
</dbReference>
<evidence type="ECO:0000256" key="1">
    <source>
        <dbReference type="ARBA" id="ARBA00022670"/>
    </source>
</evidence>
<dbReference type="AlphaFoldDB" id="A0A6L2L1S2"/>
<evidence type="ECO:0000313" key="6">
    <source>
        <dbReference type="EMBL" id="GEU55638.1"/>
    </source>
</evidence>
<dbReference type="GO" id="GO:0015074">
    <property type="term" value="P:DNA integration"/>
    <property type="evidence" value="ECO:0007669"/>
    <property type="project" value="InterPro"/>
</dbReference>
<dbReference type="InterPro" id="IPR012337">
    <property type="entry name" value="RNaseH-like_sf"/>
</dbReference>
<dbReference type="Pfam" id="PF07727">
    <property type="entry name" value="RVT_2"/>
    <property type="match status" value="1"/>
</dbReference>
<dbReference type="SUPFAM" id="SSF57756">
    <property type="entry name" value="Retrovirus zinc finger-like domains"/>
    <property type="match status" value="2"/>
</dbReference>
<evidence type="ECO:0000256" key="2">
    <source>
        <dbReference type="ARBA" id="ARBA00022723"/>
    </source>
</evidence>
<dbReference type="Gene3D" id="3.30.420.10">
    <property type="entry name" value="Ribonuclease H-like superfamily/Ribonuclease H"/>
    <property type="match status" value="1"/>
</dbReference>
<keyword evidence="2" id="KW-0479">Metal-binding</keyword>
<feature type="compositionally biased region" description="Basic residues" evidence="4">
    <location>
        <begin position="59"/>
        <end position="70"/>
    </location>
</feature>
<dbReference type="Pfam" id="PF00665">
    <property type="entry name" value="rve"/>
    <property type="match status" value="1"/>
</dbReference>
<gene>
    <name evidence="6" type="ORF">Tci_027616</name>
</gene>
<organism evidence="6">
    <name type="scientific">Tanacetum cinerariifolium</name>
    <name type="common">Dalmatian daisy</name>
    <name type="synonym">Chrysanthemum cinerariifolium</name>
    <dbReference type="NCBI Taxonomy" id="118510"/>
    <lineage>
        <taxon>Eukaryota</taxon>
        <taxon>Viridiplantae</taxon>
        <taxon>Streptophyta</taxon>
        <taxon>Embryophyta</taxon>
        <taxon>Tracheophyta</taxon>
        <taxon>Spermatophyta</taxon>
        <taxon>Magnoliopsida</taxon>
        <taxon>eudicotyledons</taxon>
        <taxon>Gunneridae</taxon>
        <taxon>Pentapetalae</taxon>
        <taxon>asterids</taxon>
        <taxon>campanulids</taxon>
        <taxon>Asterales</taxon>
        <taxon>Asteraceae</taxon>
        <taxon>Asteroideae</taxon>
        <taxon>Anthemideae</taxon>
        <taxon>Anthemidinae</taxon>
        <taxon>Tanacetum</taxon>
    </lineage>
</organism>
<protein>
    <submittedName>
        <fullName evidence="6">Zinc finger, CCHC-type</fullName>
    </submittedName>
</protein>
<feature type="region of interest" description="Disordered" evidence="4">
    <location>
        <begin position="56"/>
        <end position="78"/>
    </location>
</feature>
<dbReference type="GO" id="GO:0003676">
    <property type="term" value="F:nucleic acid binding"/>
    <property type="evidence" value="ECO:0007669"/>
    <property type="project" value="InterPro"/>
</dbReference>
<evidence type="ECO:0000256" key="3">
    <source>
        <dbReference type="ARBA" id="ARBA00022801"/>
    </source>
</evidence>
<dbReference type="SUPFAM" id="SSF53098">
    <property type="entry name" value="Ribonuclease H-like"/>
    <property type="match status" value="1"/>
</dbReference>
<dbReference type="InterPro" id="IPR054722">
    <property type="entry name" value="PolX-like_BBD"/>
</dbReference>
<dbReference type="GO" id="GO:0008233">
    <property type="term" value="F:peptidase activity"/>
    <property type="evidence" value="ECO:0007669"/>
    <property type="project" value="UniProtKB-KW"/>
</dbReference>
<proteinExistence type="predicted"/>
<evidence type="ECO:0000256" key="4">
    <source>
        <dbReference type="SAM" id="MobiDB-lite"/>
    </source>
</evidence>
<evidence type="ECO:0000259" key="5">
    <source>
        <dbReference type="PROSITE" id="PS50994"/>
    </source>
</evidence>
<feature type="region of interest" description="Disordered" evidence="4">
    <location>
        <begin position="377"/>
        <end position="396"/>
    </location>
</feature>
<dbReference type="Pfam" id="PF13976">
    <property type="entry name" value="gag_pre-integrs"/>
    <property type="match status" value="1"/>
</dbReference>
<comment type="caution">
    <text evidence="6">The sequence shown here is derived from an EMBL/GenBank/DDBJ whole genome shotgun (WGS) entry which is preliminary data.</text>
</comment>
<dbReference type="SMART" id="SM00343">
    <property type="entry name" value="ZnF_C2HC"/>
    <property type="match status" value="2"/>
</dbReference>
<keyword evidence="1" id="KW-0645">Protease</keyword>
<dbReference type="InterPro" id="IPR036875">
    <property type="entry name" value="Znf_CCHC_sf"/>
</dbReference>
<dbReference type="Pfam" id="PF22936">
    <property type="entry name" value="Pol_BBD"/>
    <property type="match status" value="1"/>
</dbReference>
<dbReference type="PROSITE" id="PS50994">
    <property type="entry name" value="INTEGRASE"/>
    <property type="match status" value="1"/>
</dbReference>
<dbReference type="Pfam" id="PF14223">
    <property type="entry name" value="Retrotran_gag_2"/>
    <property type="match status" value="2"/>
</dbReference>
<feature type="domain" description="Integrase catalytic" evidence="5">
    <location>
        <begin position="667"/>
        <end position="833"/>
    </location>
</feature>
<dbReference type="EMBL" id="BKCJ010003528">
    <property type="protein sequence ID" value="GEU55638.1"/>
    <property type="molecule type" value="Genomic_DNA"/>
</dbReference>
<dbReference type="InterPro" id="IPR036397">
    <property type="entry name" value="RNaseH_sf"/>
</dbReference>
<dbReference type="PANTHER" id="PTHR42648">
    <property type="entry name" value="TRANSPOSASE, PUTATIVE-RELATED"/>
    <property type="match status" value="1"/>
</dbReference>
<dbReference type="PANTHER" id="PTHR42648:SF25">
    <property type="entry name" value="RNA-DIRECTED DNA POLYMERASE"/>
    <property type="match status" value="1"/>
</dbReference>
<sequence>MQTLKTDFEMLHMKEDETIDTFTRKLTTLVNKAASLGHTIEDQTLVRKLLNAVPDSKGKHFRGRGKHRFSQGKSHEKFKEEMKDGESSHRNFNRNNFKKSSYDTSKLQCYQCKKIRHISPNCPQRTKANDQSNLVEEDLEPTLLMAILEDSGERNQVKEVEEQKVSLHEEDVGDMTKESGDTSKKEVSATSTPQFQCSMLKPSNYSLWAIRMQIILEANGLWEMIEPLETTKADNKKDKTAIAFLYQALPEEQLLQITKHKTAKAIWDALKTRHIGEERVQQARLQTLKSDFEMLHMKADETIDTFTGKLTTLVNKSSSLGHIIEDQTLVRKLLNVVPDRYLQIVASIEQYSDLSEMTMEEAIGRLKTYKERIKYKKGRKDEESSHRNFNRNNFKKSSYDTSKLQCYQCKKIRHIAPNCPQRTKANEQSNLVEEDLEQTLLMAILEDSNERNQVKEVKEQKVSLHEEDVGYKETNMDSLWYLDNGASNHMIGVREHFKELDKKVSRKVRFRDGSCIDIKGKGSILIECGDEKQRIISRVYYIPSLKGNLLSLGQFTEIGCKIVMEDDELRLYDMDNKIFMKVTRKRNRLYKANLRIGTHVCLLANLKDDTWLWHARLGHLNFESLRSMAQRDLVHGIPAIRHTTQFCDVCLIGKHSRAPFPKKAKVRSTLPLDLVYGDLCGPISPQTPSGKKYIFLLVDDYSRYMWVYILSMKDQAFDTFKEYKKTIENELRTTLKMLRTDRGGEFTSNEFTQYCKQNGIARQLTAPYSPQKNGVVERRNKTIMSTIRCMMKATNMPQNFWAEAVRHAIYILNSVPTKALDDITTYEAIKQRKPNLENLRVFGRIAYTKVPSQRLTKLDDRSEDEPKNYKEASSDQKWIKAIKVELDSINRNNTWELTTLPKGHKAIGLKWVFKTKKDANGNIIKHKARLVAKGYIQEHGIDFKEVFAPIARMETIRLLLVIAANKKWEVHHLNVKFAFLHGDLKEEVWSIQKQATVALSSCESEFITATAAATQALWLKRLLSKLTHSEEEKITIMVDNKSAIVLMKNPVFHERSKHIDTKYHFIRDCVEREDIQVEFISGEYRKADILTKALPKIKFLTMRQLIGLKDLRQSDCD</sequence>
<dbReference type="InterPro" id="IPR001584">
    <property type="entry name" value="Integrase_cat-core"/>
</dbReference>
<dbReference type="InterPro" id="IPR001878">
    <property type="entry name" value="Znf_CCHC"/>
</dbReference>
<reference evidence="6" key="1">
    <citation type="journal article" date="2019" name="Sci. Rep.">
        <title>Draft genome of Tanacetum cinerariifolium, the natural source of mosquito coil.</title>
        <authorList>
            <person name="Yamashiro T."/>
            <person name="Shiraishi A."/>
            <person name="Satake H."/>
            <person name="Nakayama K."/>
        </authorList>
    </citation>
    <scope>NUCLEOTIDE SEQUENCE</scope>
</reference>